<dbReference type="Pfam" id="PF20009">
    <property type="entry name" value="GEVED"/>
    <property type="match status" value="1"/>
</dbReference>
<dbReference type="InterPro" id="IPR026444">
    <property type="entry name" value="Secre_tail"/>
</dbReference>
<gene>
    <name evidence="10" type="ORF">DR864_19575</name>
</gene>
<evidence type="ECO:0000256" key="2">
    <source>
        <dbReference type="ARBA" id="ARBA00022670"/>
    </source>
</evidence>
<dbReference type="InterPro" id="IPR023828">
    <property type="entry name" value="Peptidase_S8_Ser-AS"/>
</dbReference>
<dbReference type="InterPro" id="IPR034058">
    <property type="entry name" value="TagA/B/C/D_pept_dom"/>
</dbReference>
<evidence type="ECO:0000256" key="1">
    <source>
        <dbReference type="ARBA" id="ARBA00011073"/>
    </source>
</evidence>
<feature type="active site" description="Charge relay system" evidence="5">
    <location>
        <position position="157"/>
    </location>
</feature>
<feature type="domain" description="Secretion system C-terminal sorting" evidence="8">
    <location>
        <begin position="1258"/>
        <end position="1327"/>
    </location>
</feature>
<evidence type="ECO:0000313" key="10">
    <source>
        <dbReference type="EMBL" id="AXE19785.1"/>
    </source>
</evidence>
<evidence type="ECO:0000259" key="8">
    <source>
        <dbReference type="Pfam" id="PF18962"/>
    </source>
</evidence>
<dbReference type="Gene3D" id="3.40.50.200">
    <property type="entry name" value="Peptidase S8/S53 domain"/>
    <property type="match status" value="1"/>
</dbReference>
<evidence type="ECO:0000256" key="3">
    <source>
        <dbReference type="ARBA" id="ARBA00022801"/>
    </source>
</evidence>
<dbReference type="PANTHER" id="PTHR43399">
    <property type="entry name" value="SUBTILISIN-RELATED"/>
    <property type="match status" value="1"/>
</dbReference>
<dbReference type="OrthoDB" id="9792152at2"/>
<feature type="region of interest" description="Disordered" evidence="6">
    <location>
        <begin position="983"/>
        <end position="1004"/>
    </location>
</feature>
<feature type="domain" description="GEVED" evidence="9">
    <location>
        <begin position="653"/>
        <end position="730"/>
    </location>
</feature>
<evidence type="ECO:0000259" key="9">
    <source>
        <dbReference type="Pfam" id="PF20009"/>
    </source>
</evidence>
<dbReference type="Pfam" id="PF18962">
    <property type="entry name" value="Por_Secre_tail"/>
    <property type="match status" value="1"/>
</dbReference>
<dbReference type="Pfam" id="PF00082">
    <property type="entry name" value="Peptidase_S8"/>
    <property type="match status" value="1"/>
</dbReference>
<dbReference type="GO" id="GO:0006508">
    <property type="term" value="P:proteolysis"/>
    <property type="evidence" value="ECO:0007669"/>
    <property type="project" value="UniProtKB-KW"/>
</dbReference>
<dbReference type="PROSITE" id="PS00138">
    <property type="entry name" value="SUBTILASE_SER"/>
    <property type="match status" value="1"/>
</dbReference>
<dbReference type="InterPro" id="IPR045474">
    <property type="entry name" value="GEVED"/>
</dbReference>
<feature type="compositionally biased region" description="Polar residues" evidence="6">
    <location>
        <begin position="983"/>
        <end position="1000"/>
    </location>
</feature>
<proteinExistence type="inferred from homology"/>
<dbReference type="InterPro" id="IPR051048">
    <property type="entry name" value="Peptidase_S8/S53_subtilisin"/>
</dbReference>
<sequence length="1339" mass="143264">MHYRLRFILLGLSFFSLTGYAQLKPLYSSEQRQKLQDVQKSIENQHLTLNTQLQTLARQNNWPLRQDFSDGRVMILSGVSDTGQPLYNITTTNRGAAITTRTNALYDGGGLGLNLTGGSSVMKDRLGIWDGGAVLKTHSELTGRITQVDGATSVSSHATHVSGTMIATGINPRARGMANTATLLAHDFNNDTPEMANAAANLLVSNHSYGTLSGWRLNTDRPGTDNNLKWEWYGDSTINSLQDYKFGFYDARTREWDRIAYNAPYYLIVNSAGNDRGTTGPPAGTAYFFGSSSRKSTTPRAAQTGYDLISTYGTAKNSLTVGAISVLNNGYNQISDPRISSFSSWGPTDDGRIKPDIVGVGVSVFSTTSTGNNAYTTLSGTSMSSPNVSGSIFLLQELYHNLNGTFMRSATLKGLVLHTADDAGNPGPDYQYGWGLLDERQAAEVLLNKDKSHLITERTLLPNETYTTQVVASGKGPLIATICWTDPEATSFAATTANFNNRTPKLMNDLDIRISDGTTESLPWVLDPEQPANNATRGDNIRDNVEQIMIPNAIPGRTYTITIKHKGTLTNNTQLYALILSGIGGKAYCESRATSDADTKITKVVLGNVTQLANNGCQTYSDFMSQVVAISSGQSIPLEISVGSCGGDFNKVVKAFVDWNSDGDFDDENETVAASSVMGNGVFSTVLKAPSGLIFNNLSRIRIVTTETNNPAGVTACGIYAKGETQEFLVRFTRPTRDVSLSALVTPENNFCSNQLSSVTIRLKNNGSEALTAIPVSVQVSEPSGAVLGTITSTFTQALTAFSETAFSLTAPFLSELKPATNYLFTIKTLLPDDQDSLNNNLIQTRAVAGPTMITAATATYCGTDPLSLIVKGNGTAFWYDSPSSSQFIAVGNSTSSSVRLPGGTFYVALNDFSGTLGPTTKSAFTGGTYSGNFGPAPLIRTEVPILLESARLYTSSAGRLTFTVYGLDDKFISTTTIDVTASRNPNAPNQGAPTGQISDDPSDPGKVYSLNLAIPAAGDYKITIEYENGATIFRSNAGVSGFPFSIPNVITLKGALFTQNGGIDTLTNAYYYFYDLKVKSLGCSSDRIPVVSQSSTGATPTISVTGSTTICEGTVIDLTAPANGGSYQWFFNNQPVSGATNATFSAGNSGVYTVSTSVNNCLPSVSSPVTITTKKAEKPTITTNGIELTSSAVSGNQWLLNGLPIAGATAKTYMPSQTGGYSVRGNVNGCGELISDEVRITITAMEPVSPIAEVYKVYPNPTEDFVILEYTSPTPILQKIMAYLYDLQGRLVLKKQMEGDEKKISTQFNLKMLQSGTFFAIIEVEGTPTRIINAIVKH</sequence>
<feature type="active site" description="Charge relay system" evidence="5">
    <location>
        <position position="382"/>
    </location>
</feature>
<protein>
    <submittedName>
        <fullName evidence="10">Peptidase S8</fullName>
    </submittedName>
</protein>
<dbReference type="GO" id="GO:0004252">
    <property type="term" value="F:serine-type endopeptidase activity"/>
    <property type="evidence" value="ECO:0007669"/>
    <property type="project" value="UniProtKB-UniRule"/>
</dbReference>
<accession>A0A344TMB4</accession>
<dbReference type="InterPro" id="IPR036852">
    <property type="entry name" value="Peptidase_S8/S53_dom_sf"/>
</dbReference>
<dbReference type="SUPFAM" id="SSF49785">
    <property type="entry name" value="Galactose-binding domain-like"/>
    <property type="match status" value="1"/>
</dbReference>
<evidence type="ECO:0000313" key="11">
    <source>
        <dbReference type="Proteomes" id="UP000251993"/>
    </source>
</evidence>
<evidence type="ECO:0000259" key="7">
    <source>
        <dbReference type="Pfam" id="PF00082"/>
    </source>
</evidence>
<evidence type="ECO:0000256" key="5">
    <source>
        <dbReference type="PROSITE-ProRule" id="PRU01240"/>
    </source>
</evidence>
<dbReference type="PROSITE" id="PS51892">
    <property type="entry name" value="SUBTILASE"/>
    <property type="match status" value="1"/>
</dbReference>
<dbReference type="KEGG" id="run:DR864_19575"/>
<feature type="active site" description="Charge relay system" evidence="5">
    <location>
        <position position="130"/>
    </location>
</feature>
<dbReference type="EMBL" id="CP030850">
    <property type="protein sequence ID" value="AXE19785.1"/>
    <property type="molecule type" value="Genomic_DNA"/>
</dbReference>
<dbReference type="CDD" id="cd04842">
    <property type="entry name" value="Peptidases_S8_Kp43_protease"/>
    <property type="match status" value="1"/>
</dbReference>
<dbReference type="Proteomes" id="UP000251993">
    <property type="component" value="Chromosome"/>
</dbReference>
<keyword evidence="4 5" id="KW-0720">Serine protease</keyword>
<keyword evidence="11" id="KW-1185">Reference proteome</keyword>
<dbReference type="InterPro" id="IPR008979">
    <property type="entry name" value="Galactose-bd-like_sf"/>
</dbReference>
<evidence type="ECO:0000256" key="6">
    <source>
        <dbReference type="SAM" id="MobiDB-lite"/>
    </source>
</evidence>
<dbReference type="SUPFAM" id="SSF52743">
    <property type="entry name" value="Subtilisin-like"/>
    <property type="match status" value="1"/>
</dbReference>
<organism evidence="10 11">
    <name type="scientific">Runella rosea</name>
    <dbReference type="NCBI Taxonomy" id="2259595"/>
    <lineage>
        <taxon>Bacteria</taxon>
        <taxon>Pseudomonadati</taxon>
        <taxon>Bacteroidota</taxon>
        <taxon>Cytophagia</taxon>
        <taxon>Cytophagales</taxon>
        <taxon>Spirosomataceae</taxon>
        <taxon>Runella</taxon>
    </lineage>
</organism>
<dbReference type="Gene3D" id="2.60.40.10">
    <property type="entry name" value="Immunoglobulins"/>
    <property type="match status" value="1"/>
</dbReference>
<name>A0A344TMB4_9BACT</name>
<dbReference type="InterPro" id="IPR013783">
    <property type="entry name" value="Ig-like_fold"/>
</dbReference>
<dbReference type="RefSeq" id="WP_114068553.1">
    <property type="nucleotide sequence ID" value="NZ_CP030850.1"/>
</dbReference>
<reference evidence="10 11" key="1">
    <citation type="submission" date="2018-07" db="EMBL/GenBank/DDBJ databases">
        <title>Genome sequencing of Runella.</title>
        <authorList>
            <person name="Baek M.-G."/>
            <person name="Yi H."/>
        </authorList>
    </citation>
    <scope>NUCLEOTIDE SEQUENCE [LARGE SCALE GENOMIC DNA]</scope>
    <source>
        <strain evidence="10 11">HYN0085</strain>
    </source>
</reference>
<keyword evidence="2 5" id="KW-0645">Protease</keyword>
<dbReference type="Gene3D" id="2.60.120.380">
    <property type="match status" value="1"/>
</dbReference>
<feature type="domain" description="Peptidase S8/S53" evidence="7">
    <location>
        <begin position="147"/>
        <end position="435"/>
    </location>
</feature>
<keyword evidence="3 5" id="KW-0378">Hydrolase</keyword>
<dbReference type="NCBIfam" id="TIGR04183">
    <property type="entry name" value="Por_Secre_tail"/>
    <property type="match status" value="1"/>
</dbReference>
<dbReference type="PANTHER" id="PTHR43399:SF4">
    <property type="entry name" value="CELL WALL-ASSOCIATED PROTEASE"/>
    <property type="match status" value="1"/>
</dbReference>
<dbReference type="InterPro" id="IPR000209">
    <property type="entry name" value="Peptidase_S8/S53_dom"/>
</dbReference>
<comment type="similarity">
    <text evidence="1 5">Belongs to the peptidase S8 family.</text>
</comment>
<evidence type="ECO:0000256" key="4">
    <source>
        <dbReference type="ARBA" id="ARBA00022825"/>
    </source>
</evidence>